<evidence type="ECO:0000256" key="2">
    <source>
        <dbReference type="ARBA" id="ARBA00023002"/>
    </source>
</evidence>
<dbReference type="Proteomes" id="UP000189627">
    <property type="component" value="Chromosome 1"/>
</dbReference>
<name>A0A1U9UNA3_CUPNE</name>
<dbReference type="InterPro" id="IPR002347">
    <property type="entry name" value="SDR_fam"/>
</dbReference>
<dbReference type="GO" id="GO:0016491">
    <property type="term" value="F:oxidoreductase activity"/>
    <property type="evidence" value="ECO:0007669"/>
    <property type="project" value="UniProtKB-KW"/>
</dbReference>
<dbReference type="SUPFAM" id="SSF51735">
    <property type="entry name" value="NAD(P)-binding Rossmann-fold domains"/>
    <property type="match status" value="1"/>
</dbReference>
<dbReference type="SMART" id="SM00822">
    <property type="entry name" value="PKS_KR"/>
    <property type="match status" value="1"/>
</dbReference>
<evidence type="ECO:0000313" key="5">
    <source>
        <dbReference type="EMBL" id="AQV94162.1"/>
    </source>
</evidence>
<organism evidence="5 6">
    <name type="scientific">Cupriavidus necator</name>
    <name type="common">Alcaligenes eutrophus</name>
    <name type="synonym">Ralstonia eutropha</name>
    <dbReference type="NCBI Taxonomy" id="106590"/>
    <lineage>
        <taxon>Bacteria</taxon>
        <taxon>Pseudomonadati</taxon>
        <taxon>Pseudomonadota</taxon>
        <taxon>Betaproteobacteria</taxon>
        <taxon>Burkholderiales</taxon>
        <taxon>Burkholderiaceae</taxon>
        <taxon>Cupriavidus</taxon>
    </lineage>
</organism>
<dbReference type="InterPro" id="IPR036291">
    <property type="entry name" value="NAD(P)-bd_dom_sf"/>
</dbReference>
<evidence type="ECO:0000256" key="1">
    <source>
        <dbReference type="ARBA" id="ARBA00006484"/>
    </source>
</evidence>
<feature type="domain" description="Ketoreductase" evidence="4">
    <location>
        <begin position="8"/>
        <end position="193"/>
    </location>
</feature>
<keyword evidence="2" id="KW-0560">Oxidoreductase</keyword>
<dbReference type="FunFam" id="3.40.50.720:FF:000084">
    <property type="entry name" value="Short-chain dehydrogenase reductase"/>
    <property type="match status" value="1"/>
</dbReference>
<keyword evidence="3" id="KW-0520">NAD</keyword>
<dbReference type="NCBIfam" id="NF005559">
    <property type="entry name" value="PRK07231.1"/>
    <property type="match status" value="1"/>
</dbReference>
<dbReference type="EMBL" id="CP017757">
    <property type="protein sequence ID" value="AQV94162.1"/>
    <property type="molecule type" value="Genomic_DNA"/>
</dbReference>
<accession>A0A1U9UNA3</accession>
<evidence type="ECO:0000313" key="6">
    <source>
        <dbReference type="Proteomes" id="UP000189627"/>
    </source>
</evidence>
<evidence type="ECO:0000259" key="4">
    <source>
        <dbReference type="SMART" id="SM00822"/>
    </source>
</evidence>
<dbReference type="Gene3D" id="3.40.50.720">
    <property type="entry name" value="NAD(P)-binding Rossmann-like Domain"/>
    <property type="match status" value="1"/>
</dbReference>
<dbReference type="OrthoDB" id="8687320at2"/>
<proteinExistence type="inferred from homology"/>
<sequence length="255" mass="26368">MKPMLDGKVIVVTGAARGIGRAAAYAMAQAGASLALADFDEDGANTTAAQVARLGARCVVVRADVSREEEVAGLVNAAVARFGRLDGAFNNAGIEQRNTPLHLLSEAQWNAVNDVNLKGVFFCLKHEIRAMLETGGGAIVNTSSALGRVAIPNAAEYCASKGGVLGLSKAAAVEYGSQGIRVNAILPGVIRTPMIDSLVSQPQFAGLLPALEARHPIGRLGEPDEIAQAAVWLLSDLASFVNGSEFSVDGGYLAV</sequence>
<dbReference type="PRINTS" id="PR00080">
    <property type="entry name" value="SDRFAMILY"/>
</dbReference>
<dbReference type="RefSeq" id="WP_078196432.1">
    <property type="nucleotide sequence ID" value="NZ_CP017757.2"/>
</dbReference>
<dbReference type="Pfam" id="PF13561">
    <property type="entry name" value="adh_short_C2"/>
    <property type="match status" value="1"/>
</dbReference>
<dbReference type="InterPro" id="IPR057326">
    <property type="entry name" value="KR_dom"/>
</dbReference>
<dbReference type="PROSITE" id="PS00061">
    <property type="entry name" value="ADH_SHORT"/>
    <property type="match status" value="1"/>
</dbReference>
<dbReference type="AlphaFoldDB" id="A0A1U9UNA3"/>
<evidence type="ECO:0000256" key="3">
    <source>
        <dbReference type="ARBA" id="ARBA00023027"/>
    </source>
</evidence>
<comment type="similarity">
    <text evidence="1">Belongs to the short-chain dehydrogenases/reductases (SDR) family.</text>
</comment>
<protein>
    <submittedName>
        <fullName evidence="5">Oxidoreductase</fullName>
    </submittedName>
</protein>
<dbReference type="PRINTS" id="PR00081">
    <property type="entry name" value="GDHRDH"/>
</dbReference>
<gene>
    <name evidence="5" type="ORF">BJN34_09705</name>
</gene>
<dbReference type="KEGG" id="cuh:BJN34_09705"/>
<dbReference type="PANTHER" id="PTHR24321:SF8">
    <property type="entry name" value="ESTRADIOL 17-BETA-DEHYDROGENASE 8-RELATED"/>
    <property type="match status" value="1"/>
</dbReference>
<dbReference type="InterPro" id="IPR020904">
    <property type="entry name" value="Sc_DH/Rdtase_CS"/>
</dbReference>
<dbReference type="PANTHER" id="PTHR24321">
    <property type="entry name" value="DEHYDROGENASES, SHORT CHAIN"/>
    <property type="match status" value="1"/>
</dbReference>
<reference evidence="6" key="1">
    <citation type="submission" date="2017-02" db="EMBL/GenBank/DDBJ databases">
        <title>Complete genome sequence of Cupriavidus necator strain NH9, a 3-chlorobenzoate degrader.</title>
        <authorList>
            <person name="Moriuchi R."/>
            <person name="Dohra H."/>
            <person name="Ogawa N."/>
        </authorList>
    </citation>
    <scope>NUCLEOTIDE SEQUENCE [LARGE SCALE GENOMIC DNA]</scope>
    <source>
        <strain evidence="6">NH9</strain>
    </source>
</reference>